<evidence type="ECO:0000313" key="3">
    <source>
        <dbReference type="Proteomes" id="UP000284706"/>
    </source>
</evidence>
<reference evidence="2 3" key="1">
    <citation type="journal article" date="2018" name="Evol. Lett.">
        <title>Horizontal gene cluster transfer increased hallucinogenic mushroom diversity.</title>
        <authorList>
            <person name="Reynolds H.T."/>
            <person name="Vijayakumar V."/>
            <person name="Gluck-Thaler E."/>
            <person name="Korotkin H.B."/>
            <person name="Matheny P.B."/>
            <person name="Slot J.C."/>
        </authorList>
    </citation>
    <scope>NUCLEOTIDE SEQUENCE [LARGE SCALE GENOMIC DNA]</scope>
    <source>
        <strain evidence="2 3">SRW20</strain>
    </source>
</reference>
<keyword evidence="3" id="KW-1185">Reference proteome</keyword>
<evidence type="ECO:0000256" key="1">
    <source>
        <dbReference type="SAM" id="MobiDB-lite"/>
    </source>
</evidence>
<name>A0A409W679_9AGAR</name>
<accession>A0A409W679</accession>
<dbReference type="OrthoDB" id="10253744at2759"/>
<feature type="region of interest" description="Disordered" evidence="1">
    <location>
        <begin position="279"/>
        <end position="303"/>
    </location>
</feature>
<sequence length="303" mass="33796">MILKRTRDYLRLIALDKVLSFRRETSRVLSSQNPRYVVTAKRIHTEAKVPEYYEGRLEGTAPDHLCYILLHSPHSPETFPSVHHTPVSRELQLRAKKWGGLVNFSWLADRKVAGDSAESHAATVFSPLGGKLDIPKISVQNMDEVEELIRRHIEGPLTSSTSEDMQIYVCTHGARDCRCGDRGRQVYEALVKAVKDEEISNPTGPTSRLKIGEVGHGEWLGIIKPEDAPSIVAAACEALRSGVKPLGPSTPPIFPSHWRGRMGLSREDQTNLWLRCTGHNSPTSTPWTRESEGVLTPLSRRLG</sequence>
<proteinExistence type="predicted"/>
<dbReference type="AlphaFoldDB" id="A0A409W679"/>
<dbReference type="InParanoid" id="A0A409W679"/>
<feature type="compositionally biased region" description="Polar residues" evidence="1">
    <location>
        <begin position="279"/>
        <end position="288"/>
    </location>
</feature>
<evidence type="ECO:0000313" key="2">
    <source>
        <dbReference type="EMBL" id="PPQ74020.1"/>
    </source>
</evidence>
<dbReference type="Proteomes" id="UP000284706">
    <property type="component" value="Unassembled WGS sequence"/>
</dbReference>
<dbReference type="Pfam" id="PF06999">
    <property type="entry name" value="Suc_Fer-like"/>
    <property type="match status" value="1"/>
</dbReference>
<dbReference type="InterPro" id="IPR009737">
    <property type="entry name" value="Aim32/Apd1-like"/>
</dbReference>
<dbReference type="EMBL" id="NHYE01005369">
    <property type="protein sequence ID" value="PPQ74020.1"/>
    <property type="molecule type" value="Genomic_DNA"/>
</dbReference>
<comment type="caution">
    <text evidence="2">The sequence shown here is derived from an EMBL/GenBank/DDBJ whole genome shotgun (WGS) entry which is preliminary data.</text>
</comment>
<protein>
    <submittedName>
        <fullName evidence="2">Uncharacterized protein</fullName>
    </submittedName>
</protein>
<dbReference type="Gene3D" id="3.40.30.10">
    <property type="entry name" value="Glutaredoxin"/>
    <property type="match status" value="1"/>
</dbReference>
<gene>
    <name evidence="2" type="ORF">CVT26_006959</name>
</gene>
<organism evidence="2 3">
    <name type="scientific">Gymnopilus dilepis</name>
    <dbReference type="NCBI Taxonomy" id="231916"/>
    <lineage>
        <taxon>Eukaryota</taxon>
        <taxon>Fungi</taxon>
        <taxon>Dikarya</taxon>
        <taxon>Basidiomycota</taxon>
        <taxon>Agaricomycotina</taxon>
        <taxon>Agaricomycetes</taxon>
        <taxon>Agaricomycetidae</taxon>
        <taxon>Agaricales</taxon>
        <taxon>Agaricineae</taxon>
        <taxon>Hymenogastraceae</taxon>
        <taxon>Gymnopilus</taxon>
    </lineage>
</organism>